<gene>
    <name evidence="8" type="ORF">SAMN05216223_110238</name>
</gene>
<evidence type="ECO:0000256" key="6">
    <source>
        <dbReference type="NCBIfam" id="TIGR01068"/>
    </source>
</evidence>
<keyword evidence="3" id="KW-0249">Electron transport</keyword>
<dbReference type="NCBIfam" id="TIGR01068">
    <property type="entry name" value="thioredoxin"/>
    <property type="match status" value="1"/>
</dbReference>
<dbReference type="Proteomes" id="UP000236754">
    <property type="component" value="Unassembled WGS sequence"/>
</dbReference>
<proteinExistence type="inferred from homology"/>
<dbReference type="InterPro" id="IPR005746">
    <property type="entry name" value="Thioredoxin"/>
</dbReference>
<dbReference type="PRINTS" id="PR00421">
    <property type="entry name" value="THIOREDOXIN"/>
</dbReference>
<dbReference type="GO" id="GO:0015035">
    <property type="term" value="F:protein-disulfide reductase activity"/>
    <property type="evidence" value="ECO:0007669"/>
    <property type="project" value="UniProtKB-UniRule"/>
</dbReference>
<dbReference type="PROSITE" id="PS51352">
    <property type="entry name" value="THIOREDOXIN_2"/>
    <property type="match status" value="1"/>
</dbReference>
<dbReference type="CDD" id="cd02947">
    <property type="entry name" value="TRX_family"/>
    <property type="match status" value="1"/>
</dbReference>
<accession>A0A1H6CWU9</accession>
<organism evidence="8 9">
    <name type="scientific">Actinacidiphila yanglinensis</name>
    <dbReference type="NCBI Taxonomy" id="310779"/>
    <lineage>
        <taxon>Bacteria</taxon>
        <taxon>Bacillati</taxon>
        <taxon>Actinomycetota</taxon>
        <taxon>Actinomycetes</taxon>
        <taxon>Kitasatosporales</taxon>
        <taxon>Streptomycetaceae</taxon>
        <taxon>Actinacidiphila</taxon>
    </lineage>
</organism>
<evidence type="ECO:0000256" key="4">
    <source>
        <dbReference type="ARBA" id="ARBA00023157"/>
    </source>
</evidence>
<dbReference type="RefSeq" id="WP_103888003.1">
    <property type="nucleotide sequence ID" value="NZ_FNVU01000010.1"/>
</dbReference>
<evidence type="ECO:0000256" key="1">
    <source>
        <dbReference type="ARBA" id="ARBA00008987"/>
    </source>
</evidence>
<dbReference type="InterPro" id="IPR036249">
    <property type="entry name" value="Thioredoxin-like_sf"/>
</dbReference>
<keyword evidence="4" id="KW-1015">Disulfide bond</keyword>
<dbReference type="InterPro" id="IPR017937">
    <property type="entry name" value="Thioredoxin_CS"/>
</dbReference>
<dbReference type="OrthoDB" id="9790390at2"/>
<comment type="similarity">
    <text evidence="1">Belongs to the thioredoxin family.</text>
</comment>
<keyword evidence="2" id="KW-0813">Transport</keyword>
<evidence type="ECO:0000256" key="2">
    <source>
        <dbReference type="ARBA" id="ARBA00022448"/>
    </source>
</evidence>
<evidence type="ECO:0000313" key="9">
    <source>
        <dbReference type="Proteomes" id="UP000236754"/>
    </source>
</evidence>
<dbReference type="Pfam" id="PF00085">
    <property type="entry name" value="Thioredoxin"/>
    <property type="match status" value="1"/>
</dbReference>
<name>A0A1H6CWU9_9ACTN</name>
<dbReference type="PANTHER" id="PTHR45663">
    <property type="entry name" value="GEO12009P1"/>
    <property type="match status" value="1"/>
</dbReference>
<dbReference type="InterPro" id="IPR013766">
    <property type="entry name" value="Thioredoxin_domain"/>
</dbReference>
<dbReference type="AlphaFoldDB" id="A0A1H6CWU9"/>
<dbReference type="PROSITE" id="PS00194">
    <property type="entry name" value="THIOREDOXIN_1"/>
    <property type="match status" value="1"/>
</dbReference>
<sequence length="132" mass="14050">MSTVELTKENFDEVVSGNDFVLIDFWAAWCGPCRMFAPVYDKASDKHGDLIFAKVDTEAQPELAAAFQIQSIPTLMIVRDKVAVFAQPGALPEPALEDVIAQARALDMGEVHKAVADAQAGDPGDAQGSASA</sequence>
<evidence type="ECO:0000256" key="5">
    <source>
        <dbReference type="ARBA" id="ARBA00023284"/>
    </source>
</evidence>
<evidence type="ECO:0000259" key="7">
    <source>
        <dbReference type="PROSITE" id="PS51352"/>
    </source>
</evidence>
<dbReference type="EMBL" id="FNVU01000010">
    <property type="protein sequence ID" value="SEG77491.1"/>
    <property type="molecule type" value="Genomic_DNA"/>
</dbReference>
<protein>
    <recommendedName>
        <fullName evidence="6">Thioredoxin</fullName>
    </recommendedName>
</protein>
<reference evidence="8 9" key="1">
    <citation type="submission" date="2016-10" db="EMBL/GenBank/DDBJ databases">
        <authorList>
            <person name="de Groot N.N."/>
        </authorList>
    </citation>
    <scope>NUCLEOTIDE SEQUENCE [LARGE SCALE GENOMIC DNA]</scope>
    <source>
        <strain evidence="8 9">CGMCC 4.2023</strain>
    </source>
</reference>
<feature type="domain" description="Thioredoxin" evidence="7">
    <location>
        <begin position="1"/>
        <end position="105"/>
    </location>
</feature>
<evidence type="ECO:0000313" key="8">
    <source>
        <dbReference type="EMBL" id="SEG77491.1"/>
    </source>
</evidence>
<dbReference type="SUPFAM" id="SSF52833">
    <property type="entry name" value="Thioredoxin-like"/>
    <property type="match status" value="1"/>
</dbReference>
<dbReference type="Gene3D" id="3.40.30.10">
    <property type="entry name" value="Glutaredoxin"/>
    <property type="match status" value="1"/>
</dbReference>
<dbReference type="GO" id="GO:0005829">
    <property type="term" value="C:cytosol"/>
    <property type="evidence" value="ECO:0007669"/>
    <property type="project" value="TreeGrafter"/>
</dbReference>
<evidence type="ECO:0000256" key="3">
    <source>
        <dbReference type="ARBA" id="ARBA00022982"/>
    </source>
</evidence>
<keyword evidence="9" id="KW-1185">Reference proteome</keyword>
<dbReference type="FunFam" id="3.40.30.10:FF:000155">
    <property type="entry name" value="Thioredoxin"/>
    <property type="match status" value="1"/>
</dbReference>
<keyword evidence="5" id="KW-0676">Redox-active center</keyword>
<dbReference type="PANTHER" id="PTHR45663:SF40">
    <property type="entry name" value="THIOREDOXIN 2"/>
    <property type="match status" value="1"/>
</dbReference>